<organism evidence="1 2">
    <name type="scientific">Vitis vinifera</name>
    <name type="common">Grape</name>
    <dbReference type="NCBI Taxonomy" id="29760"/>
    <lineage>
        <taxon>Eukaryota</taxon>
        <taxon>Viridiplantae</taxon>
        <taxon>Streptophyta</taxon>
        <taxon>Embryophyta</taxon>
        <taxon>Tracheophyta</taxon>
        <taxon>Spermatophyta</taxon>
        <taxon>Magnoliopsida</taxon>
        <taxon>eudicotyledons</taxon>
        <taxon>Gunneridae</taxon>
        <taxon>Pentapetalae</taxon>
        <taxon>rosids</taxon>
        <taxon>Vitales</taxon>
        <taxon>Vitaceae</taxon>
        <taxon>Viteae</taxon>
        <taxon>Vitis</taxon>
    </lineage>
</organism>
<reference evidence="1 2" key="1">
    <citation type="journal article" date="2018" name="PLoS Genet.">
        <title>Population sequencing reveals clonal diversity and ancestral inbreeding in the grapevine cultivar Chardonnay.</title>
        <authorList>
            <person name="Roach M.J."/>
            <person name="Johnson D.L."/>
            <person name="Bohlmann J."/>
            <person name="van Vuuren H.J."/>
            <person name="Jones S.J."/>
            <person name="Pretorius I.S."/>
            <person name="Schmidt S.A."/>
            <person name="Borneman A.R."/>
        </authorList>
    </citation>
    <scope>NUCLEOTIDE SEQUENCE [LARGE SCALE GENOMIC DNA]</scope>
    <source>
        <strain evidence="2">cv. Chardonnay</strain>
        <tissue evidence="1">Leaf</tissue>
    </source>
</reference>
<sequence length="269" mass="29896">MVAIDDDFLTEDVAAVTSLSGWHMYFDGATNHSIYGIGILFISPHGDHIPRSVRLAFSNQHLARIILLSMRLASWDKRQLLSSGSDIWRCLFADVLATLASMIDIPTDTVVCSLLIESRSVPAYCCLIDEVEFDAGLPWEFVDHTWESILWGIDIIGKISPKSSIGHEFILVAIDYFTKWVEAASYARLTSSGVVRATPDSLVYGMEAVLLVEIDMSSLRVALEQQIFKGRWPVHSKSGSSLDHYREGVDPRGCCMVDGSRWKLILGAN</sequence>
<dbReference type="PANTHER" id="PTHR48475:SF1">
    <property type="entry name" value="RNASE H TYPE-1 DOMAIN-CONTAINING PROTEIN"/>
    <property type="match status" value="1"/>
</dbReference>
<dbReference type="InterPro" id="IPR012337">
    <property type="entry name" value="RNaseH-like_sf"/>
</dbReference>
<accession>A0A438GKL1</accession>
<proteinExistence type="predicted"/>
<evidence type="ECO:0000313" key="1">
    <source>
        <dbReference type="EMBL" id="RVW72731.1"/>
    </source>
</evidence>
<dbReference type="PANTHER" id="PTHR48475">
    <property type="entry name" value="RIBONUCLEASE H"/>
    <property type="match status" value="1"/>
</dbReference>
<dbReference type="GO" id="GO:0003676">
    <property type="term" value="F:nucleic acid binding"/>
    <property type="evidence" value="ECO:0007669"/>
    <property type="project" value="InterPro"/>
</dbReference>
<evidence type="ECO:0000313" key="2">
    <source>
        <dbReference type="Proteomes" id="UP000288805"/>
    </source>
</evidence>
<gene>
    <name evidence="1" type="ORF">CK203_056765</name>
</gene>
<dbReference type="InterPro" id="IPR036397">
    <property type="entry name" value="RNaseH_sf"/>
</dbReference>
<dbReference type="Gene3D" id="3.30.420.10">
    <property type="entry name" value="Ribonuclease H-like superfamily/Ribonuclease H"/>
    <property type="match status" value="1"/>
</dbReference>
<comment type="caution">
    <text evidence="1">The sequence shown here is derived from an EMBL/GenBank/DDBJ whole genome shotgun (WGS) entry which is preliminary data.</text>
</comment>
<dbReference type="Proteomes" id="UP000288805">
    <property type="component" value="Unassembled WGS sequence"/>
</dbReference>
<dbReference type="SUPFAM" id="SSF53098">
    <property type="entry name" value="Ribonuclease H-like"/>
    <property type="match status" value="1"/>
</dbReference>
<name>A0A438GKL1_VITVI</name>
<evidence type="ECO:0008006" key="3">
    <source>
        <dbReference type="Google" id="ProtNLM"/>
    </source>
</evidence>
<dbReference type="EMBL" id="QGNW01000408">
    <property type="protein sequence ID" value="RVW72731.1"/>
    <property type="molecule type" value="Genomic_DNA"/>
</dbReference>
<protein>
    <recommendedName>
        <fullName evidence="3">Integrase catalytic domain-containing protein</fullName>
    </recommendedName>
</protein>
<dbReference type="AlphaFoldDB" id="A0A438GKL1"/>